<reference evidence="1" key="1">
    <citation type="submission" date="2016-05" db="EMBL/GenBank/DDBJ databases">
        <authorList>
            <person name="Lavstsen T."/>
            <person name="Jespersen J.S."/>
        </authorList>
    </citation>
    <scope>NUCLEOTIDE SEQUENCE</scope>
    <source>
        <tissue evidence="1">Brain</tissue>
    </source>
</reference>
<name>A0A1A8KSP1_NOTKU</name>
<accession>A0A1A8KSP1</accession>
<organism evidence="1">
    <name type="scientific">Nothobranchius kuhntae</name>
    <name type="common">Beira killifish</name>
    <dbReference type="NCBI Taxonomy" id="321403"/>
    <lineage>
        <taxon>Eukaryota</taxon>
        <taxon>Metazoa</taxon>
        <taxon>Chordata</taxon>
        <taxon>Craniata</taxon>
        <taxon>Vertebrata</taxon>
        <taxon>Euteleostomi</taxon>
        <taxon>Actinopterygii</taxon>
        <taxon>Neopterygii</taxon>
        <taxon>Teleostei</taxon>
        <taxon>Neoteleostei</taxon>
        <taxon>Acanthomorphata</taxon>
        <taxon>Ovalentaria</taxon>
        <taxon>Atherinomorphae</taxon>
        <taxon>Cyprinodontiformes</taxon>
        <taxon>Nothobranchiidae</taxon>
        <taxon>Nothobranchius</taxon>
    </lineage>
</organism>
<dbReference type="EMBL" id="HAEE01015357">
    <property type="protein sequence ID" value="SBR35407.1"/>
    <property type="molecule type" value="Transcribed_RNA"/>
</dbReference>
<feature type="non-terminal residue" evidence="1">
    <location>
        <position position="1"/>
    </location>
</feature>
<protein>
    <submittedName>
        <fullName evidence="1">Uncharacterized protein</fullName>
    </submittedName>
</protein>
<reference evidence="1" key="2">
    <citation type="submission" date="2016-06" db="EMBL/GenBank/DDBJ databases">
        <title>The genome of a short-lived fish provides insights into sex chromosome evolution and the genetic control of aging.</title>
        <authorList>
            <person name="Reichwald K."/>
            <person name="Felder M."/>
            <person name="Petzold A."/>
            <person name="Koch P."/>
            <person name="Groth M."/>
            <person name="Platzer M."/>
        </authorList>
    </citation>
    <scope>NUCLEOTIDE SEQUENCE</scope>
    <source>
        <tissue evidence="1">Brain</tissue>
    </source>
</reference>
<evidence type="ECO:0000313" key="1">
    <source>
        <dbReference type="EMBL" id="SBR35407.1"/>
    </source>
</evidence>
<feature type="non-terminal residue" evidence="1">
    <location>
        <position position="69"/>
    </location>
</feature>
<proteinExistence type="predicted"/>
<dbReference type="AlphaFoldDB" id="A0A1A8KSP1"/>
<sequence>PACCCYVFRSSLILLRRQSESPSLPGCLSATHLAPGLTELCSDRPQINPKQVCNPGFSSLDSGFRPGKP</sequence>
<gene>
    <name evidence="1" type="primary">Nfu_g_1_008320</name>
</gene>